<dbReference type="PANTHER" id="PTHR42920:SF7">
    <property type="entry name" value="EAMA DOMAIN-CONTAINING PROTEIN"/>
    <property type="match status" value="1"/>
</dbReference>
<proteinExistence type="inferred from homology"/>
<evidence type="ECO:0000313" key="10">
    <source>
        <dbReference type="Proteomes" id="UP000019116"/>
    </source>
</evidence>
<feature type="transmembrane region" description="Helical" evidence="7">
    <location>
        <begin position="111"/>
        <end position="128"/>
    </location>
</feature>
<feature type="transmembrane region" description="Helical" evidence="7">
    <location>
        <begin position="36"/>
        <end position="56"/>
    </location>
</feature>
<keyword evidence="4 7" id="KW-0812">Transmembrane</keyword>
<comment type="similarity">
    <text evidence="2">Belongs to the drug/metabolite transporter (DMT) superfamily. Plant drug/metabolite exporter (P-DME) (TC 2.A.7.4) family.</text>
</comment>
<dbReference type="Pfam" id="PF00892">
    <property type="entry name" value="EamA"/>
    <property type="match status" value="2"/>
</dbReference>
<accession>A0A3B6SEM7</accession>
<dbReference type="AlphaFoldDB" id="A0A3B6SEM7"/>
<evidence type="ECO:0000256" key="2">
    <source>
        <dbReference type="ARBA" id="ARBA00007635"/>
    </source>
</evidence>
<evidence type="ECO:0000259" key="8">
    <source>
        <dbReference type="Pfam" id="PF00892"/>
    </source>
</evidence>
<dbReference type="InterPro" id="IPR037185">
    <property type="entry name" value="EmrE-like"/>
</dbReference>
<sequence>MLDPDLFNIIRFTIAAIPFVPFLLKSLRDMQVVIRGIELGVWVTLAYLTQSIGLVTADAGRASFISALTVIIVPFLDGILGAEIPAYTWLGAFLSVLGVGILELSGSPPCVGDLLTLLSAFCFGIHMLRTEHISRKMKKENFLPLVGCQNVVPWNLKSRTPTELFSMMSSFPWLAILYTGIIATTFCLWAEIVAMRDVSATETAIIYGLEPVWGATFAWVIHGERWGITGLIGAIFIIAGSLMVQVLGSFLDIDVSEDSYQMNS</sequence>
<evidence type="ECO:0000256" key="7">
    <source>
        <dbReference type="SAM" id="Phobius"/>
    </source>
</evidence>
<dbReference type="OrthoDB" id="2017960at2759"/>
<feature type="transmembrane region" description="Helical" evidence="7">
    <location>
        <begin position="228"/>
        <end position="251"/>
    </location>
</feature>
<reference evidence="9" key="1">
    <citation type="submission" date="2018-08" db="EMBL/GenBank/DDBJ databases">
        <authorList>
            <person name="Rossello M."/>
        </authorList>
    </citation>
    <scope>NUCLEOTIDE SEQUENCE [LARGE SCALE GENOMIC DNA]</scope>
    <source>
        <strain evidence="9">cv. Chinese Spring</strain>
    </source>
</reference>
<evidence type="ECO:0000313" key="9">
    <source>
        <dbReference type="EnsemblPlants" id="TraesCS7B02G116100.3"/>
    </source>
</evidence>
<feature type="transmembrane region" description="Helical" evidence="7">
    <location>
        <begin position="62"/>
        <end position="80"/>
    </location>
</feature>
<keyword evidence="5 7" id="KW-1133">Transmembrane helix</keyword>
<dbReference type="InterPro" id="IPR051258">
    <property type="entry name" value="Diverse_Substrate_Transporter"/>
</dbReference>
<dbReference type="Gramene" id="TraesCS7B03G0302600.3">
    <property type="protein sequence ID" value="TraesCS7B03G0302600.3.CDS"/>
    <property type="gene ID" value="TraesCS7B03G0302600"/>
</dbReference>
<dbReference type="Proteomes" id="UP000019116">
    <property type="component" value="Chromosome 7B"/>
</dbReference>
<feature type="transmembrane region" description="Helical" evidence="7">
    <location>
        <begin position="171"/>
        <end position="192"/>
    </location>
</feature>
<dbReference type="InterPro" id="IPR000620">
    <property type="entry name" value="EamA_dom"/>
</dbReference>
<comment type="subcellular location">
    <subcellularLocation>
        <location evidence="1">Cell membrane</location>
        <topology evidence="1">Multi-pass membrane protein</topology>
    </subcellularLocation>
</comment>
<evidence type="ECO:0000256" key="6">
    <source>
        <dbReference type="ARBA" id="ARBA00023136"/>
    </source>
</evidence>
<keyword evidence="10" id="KW-1185">Reference proteome</keyword>
<feature type="transmembrane region" description="Helical" evidence="7">
    <location>
        <begin position="204"/>
        <end position="221"/>
    </location>
</feature>
<gene>
    <name evidence="9" type="primary">LOC123161887</name>
</gene>
<dbReference type="SUPFAM" id="SSF103481">
    <property type="entry name" value="Multidrug resistance efflux transporter EmrE"/>
    <property type="match status" value="2"/>
</dbReference>
<dbReference type="PANTHER" id="PTHR42920">
    <property type="entry name" value="OS03G0707200 PROTEIN-RELATED"/>
    <property type="match status" value="1"/>
</dbReference>
<dbReference type="EnsemblPlants" id="TraesCS7B02G116100.3">
    <property type="protein sequence ID" value="TraesCS7B02G116100.3"/>
    <property type="gene ID" value="TraesCS7B02G116100"/>
</dbReference>
<keyword evidence="3" id="KW-1003">Cell membrane</keyword>
<feature type="domain" description="EamA" evidence="8">
    <location>
        <begin position="112"/>
        <end position="244"/>
    </location>
</feature>
<evidence type="ECO:0000256" key="3">
    <source>
        <dbReference type="ARBA" id="ARBA00022475"/>
    </source>
</evidence>
<keyword evidence="6 7" id="KW-0472">Membrane</keyword>
<feature type="transmembrane region" description="Helical" evidence="7">
    <location>
        <begin position="6"/>
        <end position="24"/>
    </location>
</feature>
<feature type="domain" description="EamA" evidence="8">
    <location>
        <begin position="3"/>
        <end position="101"/>
    </location>
</feature>
<name>A0A3B6SEM7_WHEAT</name>
<dbReference type="GO" id="GO:0005886">
    <property type="term" value="C:plasma membrane"/>
    <property type="evidence" value="ECO:0007669"/>
    <property type="project" value="UniProtKB-SubCell"/>
</dbReference>
<dbReference type="SMR" id="A0A3B6SEM7"/>
<evidence type="ECO:0000256" key="1">
    <source>
        <dbReference type="ARBA" id="ARBA00004651"/>
    </source>
</evidence>
<evidence type="ECO:0000256" key="4">
    <source>
        <dbReference type="ARBA" id="ARBA00022692"/>
    </source>
</evidence>
<protein>
    <recommendedName>
        <fullName evidence="8">EamA domain-containing protein</fullName>
    </recommendedName>
</protein>
<dbReference type="Gramene" id="TraesCS7B02G116100.3">
    <property type="protein sequence ID" value="TraesCS7B02G116100.3"/>
    <property type="gene ID" value="TraesCS7B02G116100"/>
</dbReference>
<organism evidence="9">
    <name type="scientific">Triticum aestivum</name>
    <name type="common">Wheat</name>
    <dbReference type="NCBI Taxonomy" id="4565"/>
    <lineage>
        <taxon>Eukaryota</taxon>
        <taxon>Viridiplantae</taxon>
        <taxon>Streptophyta</taxon>
        <taxon>Embryophyta</taxon>
        <taxon>Tracheophyta</taxon>
        <taxon>Spermatophyta</taxon>
        <taxon>Magnoliopsida</taxon>
        <taxon>Liliopsida</taxon>
        <taxon>Poales</taxon>
        <taxon>Poaceae</taxon>
        <taxon>BOP clade</taxon>
        <taxon>Pooideae</taxon>
        <taxon>Triticodae</taxon>
        <taxon>Triticeae</taxon>
        <taxon>Triticinae</taxon>
        <taxon>Triticum</taxon>
    </lineage>
</organism>
<reference evidence="9" key="2">
    <citation type="submission" date="2018-10" db="UniProtKB">
        <authorList>
            <consortium name="EnsemblPlants"/>
        </authorList>
    </citation>
    <scope>IDENTIFICATION</scope>
</reference>
<evidence type="ECO:0000256" key="5">
    <source>
        <dbReference type="ARBA" id="ARBA00022989"/>
    </source>
</evidence>